<evidence type="ECO:0000313" key="2">
    <source>
        <dbReference type="Proteomes" id="UP001638806"/>
    </source>
</evidence>
<gene>
    <name evidence="1" type="ORF">ACCO45_012878</name>
</gene>
<keyword evidence="2" id="KW-1185">Reference proteome</keyword>
<comment type="caution">
    <text evidence="1">The sequence shown here is derived from an EMBL/GenBank/DDBJ whole genome shotgun (WGS) entry which is preliminary data.</text>
</comment>
<reference evidence="1" key="1">
    <citation type="submission" date="2024-12" db="EMBL/GenBank/DDBJ databases">
        <title>Comparative genomics and development of molecular markers within Purpureocillium lilacinum and among Purpureocillium species.</title>
        <authorList>
            <person name="Yeh Z.-Y."/>
            <person name="Ni N.-T."/>
            <person name="Lo P.-H."/>
            <person name="Mushyakhwo K."/>
            <person name="Lin C.-F."/>
            <person name="Nai Y.-S."/>
        </authorList>
    </citation>
    <scope>NUCLEOTIDE SEQUENCE</scope>
    <source>
        <strain evidence="1">NCHU-NPUST-175</strain>
    </source>
</reference>
<protein>
    <submittedName>
        <fullName evidence="1">Uncharacterized protein</fullName>
    </submittedName>
</protein>
<dbReference type="Proteomes" id="UP001638806">
    <property type="component" value="Unassembled WGS sequence"/>
</dbReference>
<dbReference type="EMBL" id="JBGNUJ010000012">
    <property type="protein sequence ID" value="KAL3952935.1"/>
    <property type="molecule type" value="Genomic_DNA"/>
</dbReference>
<name>A0ACC4D994_PURLI</name>
<accession>A0ACC4D994</accession>
<evidence type="ECO:0000313" key="1">
    <source>
        <dbReference type="EMBL" id="KAL3952935.1"/>
    </source>
</evidence>
<organism evidence="1 2">
    <name type="scientific">Purpureocillium lilacinum</name>
    <name type="common">Paecilomyces lilacinus</name>
    <dbReference type="NCBI Taxonomy" id="33203"/>
    <lineage>
        <taxon>Eukaryota</taxon>
        <taxon>Fungi</taxon>
        <taxon>Dikarya</taxon>
        <taxon>Ascomycota</taxon>
        <taxon>Pezizomycotina</taxon>
        <taxon>Sordariomycetes</taxon>
        <taxon>Hypocreomycetidae</taxon>
        <taxon>Hypocreales</taxon>
        <taxon>Ophiocordycipitaceae</taxon>
        <taxon>Purpureocillium</taxon>
    </lineage>
</organism>
<proteinExistence type="predicted"/>
<sequence length="498" mass="54213">MLAVLKHSQQAQVVARLEGASSHKADPEEVPLCENARDERPQALRGSLDDVDGAHDGGALAGEQHGGEEGGARGDVHGLGAGAQDEEEERERQRRGHGDEGEEDGGGEKGEEEGYLDVAEALGERGGDNDGRGGDEARGEEDGAEAALVEVEARAKVVGDPGPNQHGGEARRKRVERKQEAQRGGDALALGAELRQHGRPPASRRVDLLRLGFFRRAVRQQRRRLLGRDIISSRSFPLGLLIGLDSRGQREREHQLHHPERRIRDKHGAIRIQQRPPQPRRRRLHRPPARHHPQRRARRPRQAIPRIHIGAILPGSQMRHDALLHGAERPNLIPAGANHAQHRRGEQHAVGPRRGGEDEPAGGHEARAEGQHGAPAQQAVGGEREQQGDEHVAGEGQRHEEPRLGARVAERAQERDEDERGGAVGGEADEALGDEELDVEGERARERRPSSERMRRDSVSRGGAGCASAGVGGSMAVVAFRPLRRVKAVSSAELRGRR</sequence>